<proteinExistence type="predicted"/>
<gene>
    <name evidence="1" type="ORF">UFOVP331_15</name>
</gene>
<dbReference type="GO" id="GO:0005975">
    <property type="term" value="P:carbohydrate metabolic process"/>
    <property type="evidence" value="ECO:0007669"/>
    <property type="project" value="InterPro"/>
</dbReference>
<protein>
    <submittedName>
        <fullName evidence="1">Uncharacterized protein</fullName>
    </submittedName>
</protein>
<reference evidence="1" key="1">
    <citation type="submission" date="2020-04" db="EMBL/GenBank/DDBJ databases">
        <authorList>
            <person name="Chiriac C."/>
            <person name="Salcher M."/>
            <person name="Ghai R."/>
            <person name="Kavagutti S V."/>
        </authorList>
    </citation>
    <scope>NUCLEOTIDE SEQUENCE</scope>
</reference>
<dbReference type="GO" id="GO:0004553">
    <property type="term" value="F:hydrolase activity, hydrolyzing O-glycosyl compounds"/>
    <property type="evidence" value="ECO:0007669"/>
    <property type="project" value="InterPro"/>
</dbReference>
<accession>A0A6J5LUW7</accession>
<name>A0A6J5LUW7_9CAUD</name>
<sequence length="140" mass="16478">MSKQILNEEFQRMQKLAGIQLNENYDDGIDYDGINFNDENFSDEFIDGEDDDDFIDLNLAFEESPEYHSYDEVLDIIESYEDKDILEDFKLNFVEGEKVHKKDYSDFLNKYIADMSEKENIQANWISITDPNIYNKAGLV</sequence>
<organism evidence="1">
    <name type="scientific">uncultured Caudovirales phage</name>
    <dbReference type="NCBI Taxonomy" id="2100421"/>
    <lineage>
        <taxon>Viruses</taxon>
        <taxon>Duplodnaviria</taxon>
        <taxon>Heunggongvirae</taxon>
        <taxon>Uroviricota</taxon>
        <taxon>Caudoviricetes</taxon>
        <taxon>Peduoviridae</taxon>
        <taxon>Maltschvirus</taxon>
        <taxon>Maltschvirus maltsch</taxon>
    </lineage>
</organism>
<dbReference type="EMBL" id="LR796345">
    <property type="protein sequence ID" value="CAB4138384.1"/>
    <property type="molecule type" value="Genomic_DNA"/>
</dbReference>
<dbReference type="PROSITE" id="PS01095">
    <property type="entry name" value="GH18_1"/>
    <property type="match status" value="1"/>
</dbReference>
<evidence type="ECO:0000313" key="1">
    <source>
        <dbReference type="EMBL" id="CAB4138384.1"/>
    </source>
</evidence>
<dbReference type="InterPro" id="IPR001579">
    <property type="entry name" value="Glyco_hydro_18_chit_AS"/>
</dbReference>